<keyword evidence="3" id="KW-1185">Reference proteome</keyword>
<dbReference type="InterPro" id="IPR006530">
    <property type="entry name" value="YD"/>
</dbReference>
<evidence type="ECO:0000313" key="2">
    <source>
        <dbReference type="EMBL" id="SFZ74154.1"/>
    </source>
</evidence>
<dbReference type="Pfam" id="PF05593">
    <property type="entry name" value="RHS_repeat"/>
    <property type="match status" value="1"/>
</dbReference>
<dbReference type="PANTHER" id="PTHR32305">
    <property type="match status" value="1"/>
</dbReference>
<dbReference type="AlphaFoldDB" id="A0A1K2HCW7"/>
<dbReference type="RefSeq" id="WP_072427673.1">
    <property type="nucleotide sequence ID" value="NZ_FPKR01000004.1"/>
</dbReference>
<dbReference type="Proteomes" id="UP000186513">
    <property type="component" value="Unassembled WGS sequence"/>
</dbReference>
<dbReference type="EMBL" id="FPKR01000004">
    <property type="protein sequence ID" value="SFZ74154.1"/>
    <property type="molecule type" value="Genomic_DNA"/>
</dbReference>
<dbReference type="PRINTS" id="PR00394">
    <property type="entry name" value="RHSPROTEIN"/>
</dbReference>
<feature type="region of interest" description="Disordered" evidence="1">
    <location>
        <begin position="299"/>
        <end position="318"/>
    </location>
</feature>
<accession>A0A1K2HCW7</accession>
<organism evidence="2 3">
    <name type="scientific">Chitinimonas taiwanensis DSM 18899</name>
    <dbReference type="NCBI Taxonomy" id="1121279"/>
    <lineage>
        <taxon>Bacteria</taxon>
        <taxon>Pseudomonadati</taxon>
        <taxon>Pseudomonadota</taxon>
        <taxon>Betaproteobacteria</taxon>
        <taxon>Neisseriales</taxon>
        <taxon>Chitinibacteraceae</taxon>
        <taxon>Chitinimonas</taxon>
    </lineage>
</organism>
<dbReference type="NCBIfam" id="TIGR03696">
    <property type="entry name" value="Rhs_assc_core"/>
    <property type="match status" value="1"/>
</dbReference>
<evidence type="ECO:0000256" key="1">
    <source>
        <dbReference type="SAM" id="MobiDB-lite"/>
    </source>
</evidence>
<dbReference type="InterPro" id="IPR022385">
    <property type="entry name" value="Rhs_assc_core"/>
</dbReference>
<name>A0A1K2HCW7_9NEIS</name>
<protein>
    <submittedName>
        <fullName evidence="2">RHS repeat-associated core domain-containing protein</fullName>
    </submittedName>
</protein>
<gene>
    <name evidence="2" type="ORF">SAMN02745887_01135</name>
</gene>
<dbReference type="InterPro" id="IPR050708">
    <property type="entry name" value="T6SS_VgrG/RHS"/>
</dbReference>
<dbReference type="InterPro" id="IPR031325">
    <property type="entry name" value="RHS_repeat"/>
</dbReference>
<dbReference type="PANTHER" id="PTHR32305:SF15">
    <property type="entry name" value="PROTEIN RHSA-RELATED"/>
    <property type="match status" value="1"/>
</dbReference>
<proteinExistence type="predicted"/>
<reference evidence="2 3" key="1">
    <citation type="submission" date="2016-11" db="EMBL/GenBank/DDBJ databases">
        <authorList>
            <person name="Jaros S."/>
            <person name="Januszkiewicz K."/>
            <person name="Wedrychowicz H."/>
        </authorList>
    </citation>
    <scope>NUCLEOTIDE SEQUENCE [LARGE SCALE GENOMIC DNA]</scope>
    <source>
        <strain evidence="2 3">DSM 18899</strain>
    </source>
</reference>
<dbReference type="NCBIfam" id="TIGR01643">
    <property type="entry name" value="YD_repeat_2x"/>
    <property type="match status" value="1"/>
</dbReference>
<dbReference type="Gene3D" id="2.180.10.10">
    <property type="entry name" value="RHS repeat-associated core"/>
    <property type="match status" value="1"/>
</dbReference>
<sequence length="332" mass="36187">MAGKVYQYDSRGRLVEVAGAQFTVNMLGERVAKTYQGTTTLFHYDQWGRLIAETDANGAVKREYLYLGNLPVALVDLGSDIRYIHTDHLGTPRLVSDALKHPVWAWQGEPFGATPANEDPEDSGAAYTFNLRFPGQYFDKETGHHYNYFRDYDPQNGRYVQSDPIGLAGGINTYTYVEGNPLSYIDPFGLAGTSGGVWAQGSVPRAVRSHNEWVAGDRQMRQEFGRVLGDPDAGIPIIPNTSGNGQCRMTCPSDNSASGTCTKGAATSYGTSFPTVNPVTGENCWMVCSGGAEARAPDAYSPNGTGGGDHSGQRNASNGDWRRIFDLLRKRF</sequence>
<dbReference type="STRING" id="1121279.SAMN02745887_01135"/>
<evidence type="ECO:0000313" key="3">
    <source>
        <dbReference type="Proteomes" id="UP000186513"/>
    </source>
</evidence>